<proteinExistence type="predicted"/>
<evidence type="ECO:0000313" key="2">
    <source>
        <dbReference type="Proteomes" id="UP000297348"/>
    </source>
</evidence>
<organism evidence="1 2">
    <name type="scientific">Levilactobacillus suantsaiihabitans</name>
    <dbReference type="NCBI Taxonomy" id="2487722"/>
    <lineage>
        <taxon>Bacteria</taxon>
        <taxon>Bacillati</taxon>
        <taxon>Bacillota</taxon>
        <taxon>Bacilli</taxon>
        <taxon>Lactobacillales</taxon>
        <taxon>Lactobacillaceae</taxon>
        <taxon>Levilactobacillus</taxon>
    </lineage>
</organism>
<dbReference type="Proteomes" id="UP000297348">
    <property type="component" value="Unassembled WGS sequence"/>
</dbReference>
<accession>A0A4Z0J9I1</accession>
<keyword evidence="2" id="KW-1185">Reference proteome</keyword>
<dbReference type="AlphaFoldDB" id="A0A4Z0J9I1"/>
<reference evidence="1 2" key="1">
    <citation type="submission" date="2018-10" db="EMBL/GenBank/DDBJ databases">
        <title>Lactobacillus sp. R7 and Lactobacillus sp. R19 isolated from fermented mustard green product of Taiwan.</title>
        <authorList>
            <person name="Lin S.-T."/>
        </authorList>
    </citation>
    <scope>NUCLEOTIDE SEQUENCE [LARGE SCALE GENOMIC DNA]</scope>
    <source>
        <strain evidence="1 2">BCRC 81129</strain>
    </source>
</reference>
<gene>
    <name evidence="1" type="ORF">EGT51_04335</name>
</gene>
<comment type="caution">
    <text evidence="1">The sequence shown here is derived from an EMBL/GenBank/DDBJ whole genome shotgun (WGS) entry which is preliminary data.</text>
</comment>
<dbReference type="EMBL" id="RKLX01000005">
    <property type="protein sequence ID" value="TGD19403.1"/>
    <property type="molecule type" value="Genomic_DNA"/>
</dbReference>
<evidence type="ECO:0000313" key="1">
    <source>
        <dbReference type="EMBL" id="TGD19403.1"/>
    </source>
</evidence>
<sequence>MAPAVSTQLPGVVCQVSAWDDFGDWRVMPGFKASRKPASGLQAVPIAGRIPGSRRHWFPPAQR</sequence>
<protein>
    <submittedName>
        <fullName evidence="1">Uncharacterized protein</fullName>
    </submittedName>
</protein>
<name>A0A4Z0J9I1_9LACO</name>